<dbReference type="InterPro" id="IPR014710">
    <property type="entry name" value="RmlC-like_jellyroll"/>
</dbReference>
<comment type="catalytic activity">
    <reaction evidence="1">
        <text>1,2-dihydroxy-5-(methylsulfanyl)pent-1-en-3-one + O2 = 4-methylsulfanyl-2-oxobutanoate + formate + 2 H(+)</text>
        <dbReference type="Rhea" id="RHEA:24504"/>
        <dbReference type="ChEBI" id="CHEBI:15378"/>
        <dbReference type="ChEBI" id="CHEBI:15379"/>
        <dbReference type="ChEBI" id="CHEBI:15740"/>
        <dbReference type="ChEBI" id="CHEBI:16723"/>
        <dbReference type="ChEBI" id="CHEBI:49252"/>
        <dbReference type="EC" id="1.13.11.54"/>
    </reaction>
</comment>
<dbReference type="InterPro" id="IPR004313">
    <property type="entry name" value="ARD"/>
</dbReference>
<accession>A0AAD6MAT6</accession>
<evidence type="ECO:0000256" key="8">
    <source>
        <dbReference type="ARBA" id="ARBA00023004"/>
    </source>
</evidence>
<dbReference type="SUPFAM" id="SSF51182">
    <property type="entry name" value="RmlC-like cupins"/>
    <property type="match status" value="1"/>
</dbReference>
<keyword evidence="4" id="KW-0028">Amino-acid biosynthesis</keyword>
<evidence type="ECO:0000313" key="13">
    <source>
        <dbReference type="Proteomes" id="UP001164929"/>
    </source>
</evidence>
<comment type="cofactor">
    <cofactor evidence="2">
        <name>Fe(2+)</name>
        <dbReference type="ChEBI" id="CHEBI:29033"/>
    </cofactor>
</comment>
<keyword evidence="11" id="KW-0732">Signal</keyword>
<comment type="caution">
    <text evidence="12">The sequence shown here is derived from an EMBL/GenBank/DDBJ whole genome shotgun (WGS) entry which is preliminary data.</text>
</comment>
<dbReference type="CDD" id="cd02232">
    <property type="entry name" value="cupin_ARD"/>
    <property type="match status" value="1"/>
</dbReference>
<dbReference type="AlphaFoldDB" id="A0AAD6MAT6"/>
<evidence type="ECO:0000256" key="3">
    <source>
        <dbReference type="ARBA" id="ARBA00022596"/>
    </source>
</evidence>
<name>A0AAD6MAT6_9ROSI</name>
<evidence type="ECO:0000256" key="4">
    <source>
        <dbReference type="ARBA" id="ARBA00022605"/>
    </source>
</evidence>
<keyword evidence="3" id="KW-0533">Nickel</keyword>
<dbReference type="Pfam" id="PF03079">
    <property type="entry name" value="ARD"/>
    <property type="match status" value="1"/>
</dbReference>
<keyword evidence="5" id="KW-0479">Metal-binding</keyword>
<keyword evidence="7" id="KW-0560">Oxidoreductase</keyword>
<gene>
    <name evidence="12" type="ORF">NC653_024917</name>
</gene>
<evidence type="ECO:0000313" key="12">
    <source>
        <dbReference type="EMBL" id="KAJ6981659.1"/>
    </source>
</evidence>
<dbReference type="GO" id="GO:0046872">
    <property type="term" value="F:metal ion binding"/>
    <property type="evidence" value="ECO:0007669"/>
    <property type="project" value="UniProtKB-KW"/>
</dbReference>
<evidence type="ECO:0000256" key="11">
    <source>
        <dbReference type="SAM" id="SignalP"/>
    </source>
</evidence>
<dbReference type="GO" id="GO:0010309">
    <property type="term" value="F:acireductone dioxygenase [iron(II)-requiring] activity"/>
    <property type="evidence" value="ECO:0007669"/>
    <property type="project" value="UniProtKB-EC"/>
</dbReference>
<keyword evidence="9" id="KW-0486">Methionine biosynthesis</keyword>
<evidence type="ECO:0000256" key="9">
    <source>
        <dbReference type="ARBA" id="ARBA00023167"/>
    </source>
</evidence>
<evidence type="ECO:0000256" key="1">
    <source>
        <dbReference type="ARBA" id="ARBA00000428"/>
    </source>
</evidence>
<keyword evidence="8" id="KW-0408">Iron</keyword>
<dbReference type="EC" id="1.13.11.54" evidence="10"/>
<evidence type="ECO:0000256" key="6">
    <source>
        <dbReference type="ARBA" id="ARBA00022964"/>
    </source>
</evidence>
<sequence>MVAPAKTLLLVTLYCLDLLFWLGVGDEWLPTLTEMLNPGFLKGSQRRSHSSNGTWMIVTKTRLPHHREPNEFVFGPTFCWWLDADDYETDEELKKIREEHGYSCVVCHLNSACLYRWAAIKYCTQGTILTKYFFLQDFCEVFPEKLPDYEEKIKDFFEEHFHTDKEIRHSVAGSGYFDVRDHNDRWIRAWVKKGGMIVLPAGIYQVGVVMLSDGREESSSKMALRCYFYNGAPSPLLAVRYIAWFDMDSTMIRH</sequence>
<evidence type="ECO:0000256" key="7">
    <source>
        <dbReference type="ARBA" id="ARBA00023002"/>
    </source>
</evidence>
<dbReference type="InterPro" id="IPR011051">
    <property type="entry name" value="RmlC_Cupin_sf"/>
</dbReference>
<dbReference type="EMBL" id="JAQIZT010000010">
    <property type="protein sequence ID" value="KAJ6981659.1"/>
    <property type="molecule type" value="Genomic_DNA"/>
</dbReference>
<feature type="signal peptide" evidence="11">
    <location>
        <begin position="1"/>
        <end position="25"/>
    </location>
</feature>
<keyword evidence="13" id="KW-1185">Reference proteome</keyword>
<dbReference type="PANTHER" id="PTHR23418:SF0">
    <property type="entry name" value="ACIREDUCTONE DIOXYGENASE"/>
    <property type="match status" value="1"/>
</dbReference>
<organism evidence="12 13">
    <name type="scientific">Populus alba x Populus x berolinensis</name>
    <dbReference type="NCBI Taxonomy" id="444605"/>
    <lineage>
        <taxon>Eukaryota</taxon>
        <taxon>Viridiplantae</taxon>
        <taxon>Streptophyta</taxon>
        <taxon>Embryophyta</taxon>
        <taxon>Tracheophyta</taxon>
        <taxon>Spermatophyta</taxon>
        <taxon>Magnoliopsida</taxon>
        <taxon>eudicotyledons</taxon>
        <taxon>Gunneridae</taxon>
        <taxon>Pentapetalae</taxon>
        <taxon>rosids</taxon>
        <taxon>fabids</taxon>
        <taxon>Malpighiales</taxon>
        <taxon>Salicaceae</taxon>
        <taxon>Saliceae</taxon>
        <taxon>Populus</taxon>
    </lineage>
</organism>
<evidence type="ECO:0000256" key="10">
    <source>
        <dbReference type="ARBA" id="ARBA00039005"/>
    </source>
</evidence>
<evidence type="ECO:0000256" key="5">
    <source>
        <dbReference type="ARBA" id="ARBA00022723"/>
    </source>
</evidence>
<keyword evidence="6 12" id="KW-0223">Dioxygenase</keyword>
<feature type="chain" id="PRO_5041998427" description="acireductone dioxygenase (Fe(2+)-requiring)" evidence="11">
    <location>
        <begin position="26"/>
        <end position="254"/>
    </location>
</feature>
<dbReference type="PANTHER" id="PTHR23418">
    <property type="entry name" value="ACIREDUCTONE DIOXYGENASE"/>
    <property type="match status" value="1"/>
</dbReference>
<proteinExistence type="predicted"/>
<dbReference type="Proteomes" id="UP001164929">
    <property type="component" value="Chromosome 10"/>
</dbReference>
<evidence type="ECO:0000256" key="2">
    <source>
        <dbReference type="ARBA" id="ARBA00001954"/>
    </source>
</evidence>
<dbReference type="Gene3D" id="2.60.120.10">
    <property type="entry name" value="Jelly Rolls"/>
    <property type="match status" value="2"/>
</dbReference>
<dbReference type="GO" id="GO:0009086">
    <property type="term" value="P:methionine biosynthetic process"/>
    <property type="evidence" value="ECO:0007669"/>
    <property type="project" value="UniProtKB-KW"/>
</dbReference>
<protein>
    <recommendedName>
        <fullName evidence="10">acireductone dioxygenase (Fe(2+)-requiring)</fullName>
        <ecNumber evidence="10">1.13.11.54</ecNumber>
    </recommendedName>
</protein>
<reference evidence="12" key="1">
    <citation type="journal article" date="2023" name="Mol. Ecol. Resour.">
        <title>Chromosome-level genome assembly of a triploid poplar Populus alba 'Berolinensis'.</title>
        <authorList>
            <person name="Chen S."/>
            <person name="Yu Y."/>
            <person name="Wang X."/>
            <person name="Wang S."/>
            <person name="Zhang T."/>
            <person name="Zhou Y."/>
            <person name="He R."/>
            <person name="Meng N."/>
            <person name="Wang Y."/>
            <person name="Liu W."/>
            <person name="Liu Z."/>
            <person name="Liu J."/>
            <person name="Guo Q."/>
            <person name="Huang H."/>
            <person name="Sederoff R.R."/>
            <person name="Wang G."/>
            <person name="Qu G."/>
            <person name="Chen S."/>
        </authorList>
    </citation>
    <scope>NUCLEOTIDE SEQUENCE</scope>
    <source>
        <strain evidence="12">SC-2020</strain>
    </source>
</reference>